<dbReference type="PROSITE" id="PS00198">
    <property type="entry name" value="4FE4S_FER_1"/>
    <property type="match status" value="1"/>
</dbReference>
<keyword evidence="7" id="KW-1185">Reference proteome</keyword>
<dbReference type="InterPro" id="IPR017900">
    <property type="entry name" value="4Fe4S_Fe_S_CS"/>
</dbReference>
<gene>
    <name evidence="6" type="ORF">O0S10_02375</name>
</gene>
<dbReference type="InterPro" id="IPR050157">
    <property type="entry name" value="PSI_iron-sulfur_center"/>
</dbReference>
<keyword evidence="2" id="KW-0479">Metal-binding</keyword>
<evidence type="ECO:0000256" key="4">
    <source>
        <dbReference type="ARBA" id="ARBA00023014"/>
    </source>
</evidence>
<dbReference type="InterPro" id="IPR017896">
    <property type="entry name" value="4Fe4S_Fe-S-bd"/>
</dbReference>
<feature type="domain" description="4Fe-4S ferredoxin-type" evidence="5">
    <location>
        <begin position="312"/>
        <end position="341"/>
    </location>
</feature>
<dbReference type="InterPro" id="IPR007160">
    <property type="entry name" value="DUF362"/>
</dbReference>
<name>A0ABT4IEB1_9EURY</name>
<accession>A0ABT4IEB1</accession>
<keyword evidence="4" id="KW-0411">Iron-sulfur</keyword>
<proteinExistence type="predicted"/>
<comment type="caution">
    <text evidence="6">The sequence shown here is derived from an EMBL/GenBank/DDBJ whole genome shotgun (WGS) entry which is preliminary data.</text>
</comment>
<dbReference type="Proteomes" id="UP001141422">
    <property type="component" value="Unassembled WGS sequence"/>
</dbReference>
<organism evidence="6 7">
    <name type="scientific">Methanocorpusculum petauri</name>
    <dbReference type="NCBI Taxonomy" id="3002863"/>
    <lineage>
        <taxon>Archaea</taxon>
        <taxon>Methanobacteriati</taxon>
        <taxon>Methanobacteriota</taxon>
        <taxon>Stenosarchaea group</taxon>
        <taxon>Methanomicrobia</taxon>
        <taxon>Methanomicrobiales</taxon>
        <taxon>Methanocorpusculaceae</taxon>
        <taxon>Methanocorpusculum</taxon>
    </lineage>
</organism>
<dbReference type="Pfam" id="PF04015">
    <property type="entry name" value="DUF362"/>
    <property type="match status" value="1"/>
</dbReference>
<evidence type="ECO:0000256" key="3">
    <source>
        <dbReference type="ARBA" id="ARBA00023004"/>
    </source>
</evidence>
<reference evidence="6" key="1">
    <citation type="submission" date="2022-12" db="EMBL/GenBank/DDBJ databases">
        <title>Isolation and characterisation of novel Methanocorpusculum spp. from native Australian herbivores indicates the genus is ancestrally host-associated.</title>
        <authorList>
            <person name="Volmer J.G."/>
            <person name="Soo R.M."/>
            <person name="Evans P.N."/>
            <person name="Hoedt E.C."/>
            <person name="Astorga Alsina A.L."/>
            <person name="Woodcroft B.J."/>
            <person name="Tyson G.W."/>
            <person name="Hugenholtz P."/>
            <person name="Morrison M."/>
        </authorList>
    </citation>
    <scope>NUCLEOTIDE SEQUENCE</scope>
    <source>
        <strain evidence="6">MG</strain>
    </source>
</reference>
<evidence type="ECO:0000256" key="2">
    <source>
        <dbReference type="ARBA" id="ARBA00022723"/>
    </source>
</evidence>
<feature type="domain" description="4Fe-4S ferredoxin-type" evidence="5">
    <location>
        <begin position="342"/>
        <end position="370"/>
    </location>
</feature>
<keyword evidence="1" id="KW-0004">4Fe-4S</keyword>
<dbReference type="EMBL" id="JAPTGB010000004">
    <property type="protein sequence ID" value="MCZ0860075.1"/>
    <property type="molecule type" value="Genomic_DNA"/>
</dbReference>
<dbReference type="RefSeq" id="WP_268924296.1">
    <property type="nucleotide sequence ID" value="NZ_JAPTGB010000004.1"/>
</dbReference>
<keyword evidence="3" id="KW-0408">Iron</keyword>
<evidence type="ECO:0000313" key="6">
    <source>
        <dbReference type="EMBL" id="MCZ0860075.1"/>
    </source>
</evidence>
<protein>
    <submittedName>
        <fullName evidence="6">DUF362 domain-containing protein</fullName>
    </submittedName>
</protein>
<dbReference type="PANTHER" id="PTHR24960">
    <property type="entry name" value="PHOTOSYSTEM I IRON-SULFUR CENTER-RELATED"/>
    <property type="match status" value="1"/>
</dbReference>
<dbReference type="PANTHER" id="PTHR24960:SF79">
    <property type="entry name" value="PHOTOSYSTEM I IRON-SULFUR CENTER"/>
    <property type="match status" value="1"/>
</dbReference>
<dbReference type="Gene3D" id="3.30.70.20">
    <property type="match status" value="1"/>
</dbReference>
<dbReference type="Pfam" id="PF13237">
    <property type="entry name" value="Fer4_10"/>
    <property type="match status" value="1"/>
</dbReference>
<evidence type="ECO:0000313" key="7">
    <source>
        <dbReference type="Proteomes" id="UP001141422"/>
    </source>
</evidence>
<dbReference type="PROSITE" id="PS51379">
    <property type="entry name" value="4FE4S_FER_2"/>
    <property type="match status" value="2"/>
</dbReference>
<evidence type="ECO:0000256" key="1">
    <source>
        <dbReference type="ARBA" id="ARBA00022485"/>
    </source>
</evidence>
<sequence length="381" mass="40956">MTVVGAARCGSYDRDAVTAAVAKATAAAGGLPPVAGKRVLIKPNLLSDTGPDSAATTHPEMVYAVCRMVRNAGGIPIIADSPGAGHLYTPRTLRRIYERSGMVRVAEETGAELSFDTGSTEVSCPDGVVMKRFSVINPVRDADVIISVCKLKTHMFTKFSGGVKNTFGVVPGLDKPVFHSRFPAQEDFSEMLVDLNELVCVDFVVMDAVFGMEGNGPMGGDPKFCGYVLASRSVYALDVSAQRLIGMDPDQIGTTVSAKRRGLLDSVKEEGDVVVPVTGFSLPPTYAGPQKNTAFRRRVLSRIQKTGRIYAPAPYAVPARCTGCGQCVRICPKDAVRLADGKAVFDRSRCIRCYCCHEMCQMRAIDLKRGVAGRLLHSFLH</sequence>
<dbReference type="SUPFAM" id="SSF54862">
    <property type="entry name" value="4Fe-4S ferredoxins"/>
    <property type="match status" value="1"/>
</dbReference>
<evidence type="ECO:0000259" key="5">
    <source>
        <dbReference type="PROSITE" id="PS51379"/>
    </source>
</evidence>